<proteinExistence type="inferred from homology"/>
<dbReference type="PANTHER" id="PTHR43744">
    <property type="entry name" value="ABC TRANSPORTER PERMEASE PROTEIN MG189-RELATED-RELATED"/>
    <property type="match status" value="1"/>
</dbReference>
<feature type="transmembrane region" description="Helical" evidence="7">
    <location>
        <begin position="239"/>
        <end position="259"/>
    </location>
</feature>
<dbReference type="RefSeq" id="WP_029576289.1">
    <property type="nucleotide sequence ID" value="NZ_JGZT01000007.1"/>
</dbReference>
<dbReference type="PROSITE" id="PS50928">
    <property type="entry name" value="ABC_TM1"/>
    <property type="match status" value="1"/>
</dbReference>
<evidence type="ECO:0000313" key="10">
    <source>
        <dbReference type="Proteomes" id="UP000029003"/>
    </source>
</evidence>
<feature type="transmembrane region" description="Helical" evidence="7">
    <location>
        <begin position="103"/>
        <end position="125"/>
    </location>
</feature>
<evidence type="ECO:0000256" key="6">
    <source>
        <dbReference type="ARBA" id="ARBA00023136"/>
    </source>
</evidence>
<evidence type="ECO:0000259" key="8">
    <source>
        <dbReference type="PROSITE" id="PS50928"/>
    </source>
</evidence>
<dbReference type="OrthoDB" id="3521657at2"/>
<keyword evidence="4 7" id="KW-0812">Transmembrane</keyword>
<dbReference type="InterPro" id="IPR000515">
    <property type="entry name" value="MetI-like"/>
</dbReference>
<evidence type="ECO:0000256" key="7">
    <source>
        <dbReference type="RuleBase" id="RU363032"/>
    </source>
</evidence>
<dbReference type="GO" id="GO:0005886">
    <property type="term" value="C:plasma membrane"/>
    <property type="evidence" value="ECO:0007669"/>
    <property type="project" value="UniProtKB-SubCell"/>
</dbReference>
<evidence type="ECO:0000256" key="5">
    <source>
        <dbReference type="ARBA" id="ARBA00022989"/>
    </source>
</evidence>
<dbReference type="CDD" id="cd06261">
    <property type="entry name" value="TM_PBP2"/>
    <property type="match status" value="1"/>
</dbReference>
<keyword evidence="6 7" id="KW-0472">Membrane</keyword>
<feature type="transmembrane region" description="Helical" evidence="7">
    <location>
        <begin position="12"/>
        <end position="34"/>
    </location>
</feature>
<feature type="transmembrane region" description="Helical" evidence="7">
    <location>
        <begin position="137"/>
        <end position="155"/>
    </location>
</feature>
<name>A0A087E218_9BIFI</name>
<dbReference type="Pfam" id="PF00528">
    <property type="entry name" value="BPD_transp_1"/>
    <property type="match status" value="1"/>
</dbReference>
<evidence type="ECO:0000256" key="2">
    <source>
        <dbReference type="ARBA" id="ARBA00022448"/>
    </source>
</evidence>
<comment type="similarity">
    <text evidence="7">Belongs to the binding-protein-dependent transport system permease family.</text>
</comment>
<evidence type="ECO:0000256" key="4">
    <source>
        <dbReference type="ARBA" id="ARBA00022692"/>
    </source>
</evidence>
<accession>A0A087E218</accession>
<dbReference type="EMBL" id="JGZT01000007">
    <property type="protein sequence ID" value="KFJ01819.1"/>
    <property type="molecule type" value="Genomic_DNA"/>
</dbReference>
<feature type="transmembrane region" description="Helical" evidence="7">
    <location>
        <begin position="67"/>
        <end position="91"/>
    </location>
</feature>
<dbReference type="InterPro" id="IPR035906">
    <property type="entry name" value="MetI-like_sf"/>
</dbReference>
<comment type="subcellular location">
    <subcellularLocation>
        <location evidence="1 7">Cell membrane</location>
        <topology evidence="1 7">Multi-pass membrane protein</topology>
    </subcellularLocation>
</comment>
<sequence length="274" mass="30017">MEQSKSTKVIGGIMLALTIVFCIMPFVSMFSAAIQPQGSTPEGIQFTAHPQWHNFVDAWKMANITPLLLNSMLLVVVVVPSVVILCSLGGYAFAHLSVPCKGLIYFLFLIGLTIPFETLVTPLYYEISDMGILNTRLALMLPLIGLNIPFGIVWMRSCFEQMPRDLIEAASIDGAGHFRTFVSVQLPLALPALSSLGILTFLATWNQFLLAVVLEDDPNKRTMAGALQSFVGQYQTDVVLLNAGALLIMAPTMILFIILQRYFIRAMLAGSVKG</sequence>
<evidence type="ECO:0000256" key="1">
    <source>
        <dbReference type="ARBA" id="ARBA00004651"/>
    </source>
</evidence>
<keyword evidence="3" id="KW-1003">Cell membrane</keyword>
<gene>
    <name evidence="9" type="ORF">THER5_0007</name>
</gene>
<dbReference type="Gene3D" id="1.10.3720.10">
    <property type="entry name" value="MetI-like"/>
    <property type="match status" value="1"/>
</dbReference>
<organism evidence="9 10">
    <name type="scientific">Bifidobacterium thermacidophilum subsp. thermacidophilum</name>
    <dbReference type="NCBI Taxonomy" id="79262"/>
    <lineage>
        <taxon>Bacteria</taxon>
        <taxon>Bacillati</taxon>
        <taxon>Actinomycetota</taxon>
        <taxon>Actinomycetes</taxon>
        <taxon>Bifidobacteriales</taxon>
        <taxon>Bifidobacteriaceae</taxon>
        <taxon>Bifidobacterium</taxon>
    </lineage>
</organism>
<dbReference type="Proteomes" id="UP000029003">
    <property type="component" value="Unassembled WGS sequence"/>
</dbReference>
<reference evidence="9 10" key="1">
    <citation type="submission" date="2014-03" db="EMBL/GenBank/DDBJ databases">
        <title>Genomics of Bifidobacteria.</title>
        <authorList>
            <person name="Ventura M."/>
            <person name="Milani C."/>
            <person name="Lugli G.A."/>
        </authorList>
    </citation>
    <scope>NUCLEOTIDE SEQUENCE [LARGE SCALE GENOMIC DNA]</scope>
    <source>
        <strain evidence="9 10">LMG 21395</strain>
    </source>
</reference>
<dbReference type="GO" id="GO:0055085">
    <property type="term" value="P:transmembrane transport"/>
    <property type="evidence" value="ECO:0007669"/>
    <property type="project" value="InterPro"/>
</dbReference>
<evidence type="ECO:0000313" key="9">
    <source>
        <dbReference type="EMBL" id="KFJ01819.1"/>
    </source>
</evidence>
<dbReference type="PANTHER" id="PTHR43744:SF8">
    <property type="entry name" value="SN-GLYCEROL-3-PHOSPHATE TRANSPORT SYSTEM PERMEASE PROTEIN UGPE"/>
    <property type="match status" value="1"/>
</dbReference>
<evidence type="ECO:0000256" key="3">
    <source>
        <dbReference type="ARBA" id="ARBA00022475"/>
    </source>
</evidence>
<keyword evidence="5 7" id="KW-1133">Transmembrane helix</keyword>
<keyword evidence="2 7" id="KW-0813">Transport</keyword>
<dbReference type="AlphaFoldDB" id="A0A087E218"/>
<dbReference type="SUPFAM" id="SSF161098">
    <property type="entry name" value="MetI-like"/>
    <property type="match status" value="1"/>
</dbReference>
<feature type="transmembrane region" description="Helical" evidence="7">
    <location>
        <begin position="188"/>
        <end position="214"/>
    </location>
</feature>
<comment type="caution">
    <text evidence="9">The sequence shown here is derived from an EMBL/GenBank/DDBJ whole genome shotgun (WGS) entry which is preliminary data.</text>
</comment>
<feature type="domain" description="ABC transmembrane type-1" evidence="8">
    <location>
        <begin position="68"/>
        <end position="259"/>
    </location>
</feature>
<protein>
    <submittedName>
        <fullName evidence="9">Sugar ABC superfamily ATP binding cassette transporter, membrane protein</fullName>
    </submittedName>
</protein>